<name>A0A931SD72_9BACT</name>
<dbReference type="AlphaFoldDB" id="A0A931SD72"/>
<sequence length="73" mass="8290">MSSATEIIRLGSWWYFKGYGLAVTFHITGWKEGCGFLGDLYIGPQNTKCIPITIYSPDFERLVENGDIQEILE</sequence>
<comment type="caution">
    <text evidence="1">The sequence shown here is derived from an EMBL/GenBank/DDBJ whole genome shotgun (WGS) entry which is preliminary data.</text>
</comment>
<proteinExistence type="predicted"/>
<dbReference type="EMBL" id="JACOZA010000088">
    <property type="protein sequence ID" value="MBI2097216.1"/>
    <property type="molecule type" value="Genomic_DNA"/>
</dbReference>
<gene>
    <name evidence="1" type="ORF">HYT40_03680</name>
</gene>
<dbReference type="Proteomes" id="UP000724148">
    <property type="component" value="Unassembled WGS sequence"/>
</dbReference>
<evidence type="ECO:0000313" key="1">
    <source>
        <dbReference type="EMBL" id="MBI2097216.1"/>
    </source>
</evidence>
<accession>A0A931SD72</accession>
<evidence type="ECO:0000313" key="2">
    <source>
        <dbReference type="Proteomes" id="UP000724148"/>
    </source>
</evidence>
<protein>
    <submittedName>
        <fullName evidence="1">Uncharacterized protein</fullName>
    </submittedName>
</protein>
<organism evidence="1 2">
    <name type="scientific">Candidatus Sungiibacteriota bacterium</name>
    <dbReference type="NCBI Taxonomy" id="2750080"/>
    <lineage>
        <taxon>Bacteria</taxon>
        <taxon>Candidatus Sungiibacteriota</taxon>
    </lineage>
</organism>
<reference evidence="1" key="1">
    <citation type="submission" date="2020-07" db="EMBL/GenBank/DDBJ databases">
        <title>Huge and variable diversity of episymbiotic CPR bacteria and DPANN archaea in groundwater ecosystems.</title>
        <authorList>
            <person name="He C.Y."/>
            <person name="Keren R."/>
            <person name="Whittaker M."/>
            <person name="Farag I.F."/>
            <person name="Doudna J."/>
            <person name="Cate J.H.D."/>
            <person name="Banfield J.F."/>
        </authorList>
    </citation>
    <scope>NUCLEOTIDE SEQUENCE</scope>
    <source>
        <strain evidence="1">NC_groundwater_193_Ag_S-0.1um_51_7</strain>
    </source>
</reference>